<dbReference type="OrthoDB" id="3247158at2759"/>
<name>A0A9W7L1S9_9STRA</name>
<evidence type="ECO:0000259" key="1">
    <source>
        <dbReference type="Pfam" id="PF01713"/>
    </source>
</evidence>
<dbReference type="Pfam" id="PF01713">
    <property type="entry name" value="Smr"/>
    <property type="match status" value="1"/>
</dbReference>
<proteinExistence type="predicted"/>
<dbReference type="SUPFAM" id="SSF160443">
    <property type="entry name" value="SMR domain-like"/>
    <property type="match status" value="1"/>
</dbReference>
<dbReference type="Proteomes" id="UP001165082">
    <property type="component" value="Unassembled WGS sequence"/>
</dbReference>
<feature type="non-terminal residue" evidence="2">
    <location>
        <position position="1"/>
    </location>
</feature>
<dbReference type="EMBL" id="BRXZ01008040">
    <property type="protein sequence ID" value="GMI20269.1"/>
    <property type="molecule type" value="Genomic_DNA"/>
</dbReference>
<organism evidence="2 3">
    <name type="scientific">Triparma retinervis</name>
    <dbReference type="NCBI Taxonomy" id="2557542"/>
    <lineage>
        <taxon>Eukaryota</taxon>
        <taxon>Sar</taxon>
        <taxon>Stramenopiles</taxon>
        <taxon>Ochrophyta</taxon>
        <taxon>Bolidophyceae</taxon>
        <taxon>Parmales</taxon>
        <taxon>Triparmaceae</taxon>
        <taxon>Triparma</taxon>
    </lineage>
</organism>
<sequence>AAKGPSTAIKIPSEVWSPSYDPSHYHIADPMERFESVNGSFPRSVPPVLTGGPVGLVDFHFQSVSTLGDIIEDVVGEARRRNGETWIITGRGQHVDGKSFQKQGGVLKKEVEEFLRRKGIKYKEGKGGGAFLVC</sequence>
<dbReference type="AlphaFoldDB" id="A0A9W7L1S9"/>
<dbReference type="InterPro" id="IPR036063">
    <property type="entry name" value="Smr_dom_sf"/>
</dbReference>
<evidence type="ECO:0000313" key="3">
    <source>
        <dbReference type="Proteomes" id="UP001165082"/>
    </source>
</evidence>
<gene>
    <name evidence="2" type="ORF">TrRE_jg10131</name>
</gene>
<feature type="domain" description="Smr" evidence="1">
    <location>
        <begin position="58"/>
        <end position="118"/>
    </location>
</feature>
<keyword evidence="3" id="KW-1185">Reference proteome</keyword>
<accession>A0A9W7L1S9</accession>
<evidence type="ECO:0000313" key="2">
    <source>
        <dbReference type="EMBL" id="GMI20269.1"/>
    </source>
</evidence>
<comment type="caution">
    <text evidence="2">The sequence shown here is derived from an EMBL/GenBank/DDBJ whole genome shotgun (WGS) entry which is preliminary data.</text>
</comment>
<protein>
    <recommendedName>
        <fullName evidence="1">Smr domain-containing protein</fullName>
    </recommendedName>
</protein>
<reference evidence="2" key="1">
    <citation type="submission" date="2022-07" db="EMBL/GenBank/DDBJ databases">
        <title>Genome analysis of Parmales, a sister group of diatoms, reveals the evolutionary specialization of diatoms from phago-mixotrophs to photoautotrophs.</title>
        <authorList>
            <person name="Ban H."/>
            <person name="Sato S."/>
            <person name="Yoshikawa S."/>
            <person name="Kazumasa Y."/>
            <person name="Nakamura Y."/>
            <person name="Ichinomiya M."/>
            <person name="Saitoh K."/>
            <person name="Sato N."/>
            <person name="Blanc-Mathieu R."/>
            <person name="Endo H."/>
            <person name="Kuwata A."/>
            <person name="Ogata H."/>
        </authorList>
    </citation>
    <scope>NUCLEOTIDE SEQUENCE</scope>
</reference>
<dbReference type="Gene3D" id="3.30.1370.110">
    <property type="match status" value="1"/>
</dbReference>
<dbReference type="InterPro" id="IPR002625">
    <property type="entry name" value="Smr_dom"/>
</dbReference>